<dbReference type="EMBL" id="MHKO01000007">
    <property type="protein sequence ID" value="OGY93009.1"/>
    <property type="molecule type" value="Genomic_DNA"/>
</dbReference>
<evidence type="ECO:0000313" key="2">
    <source>
        <dbReference type="EMBL" id="OGY93009.1"/>
    </source>
</evidence>
<dbReference type="PANTHER" id="PTHR34293">
    <property type="entry name" value="HTH-TYPE TRANSCRIPTIONAL REGULATOR TRMBL2"/>
    <property type="match status" value="1"/>
</dbReference>
<dbReference type="Proteomes" id="UP000178109">
    <property type="component" value="Unassembled WGS sequence"/>
</dbReference>
<evidence type="ECO:0000313" key="3">
    <source>
        <dbReference type="Proteomes" id="UP000178109"/>
    </source>
</evidence>
<dbReference type="PANTHER" id="PTHR34293:SF1">
    <property type="entry name" value="HTH-TYPE TRANSCRIPTIONAL REGULATOR TRMBL2"/>
    <property type="match status" value="1"/>
</dbReference>
<protein>
    <recommendedName>
        <fullName evidence="1">Transcription regulator TrmB N-terminal domain-containing protein</fullName>
    </recommendedName>
</protein>
<organism evidence="2 3">
    <name type="scientific">Candidatus Komeilibacteria bacterium RIFCSPLOWO2_02_FULL_48_11</name>
    <dbReference type="NCBI Taxonomy" id="1798553"/>
    <lineage>
        <taxon>Bacteria</taxon>
        <taxon>Candidatus Komeiliibacteriota</taxon>
    </lineage>
</organism>
<gene>
    <name evidence="2" type="ORF">A3H70_05565</name>
</gene>
<proteinExistence type="predicted"/>
<dbReference type="Gene3D" id="1.10.10.10">
    <property type="entry name" value="Winged helix-like DNA-binding domain superfamily/Winged helix DNA-binding domain"/>
    <property type="match status" value="1"/>
</dbReference>
<dbReference type="STRING" id="1798553.A3H70_05565"/>
<accession>A0A1G2BWW0</accession>
<dbReference type="AlphaFoldDB" id="A0A1G2BWW0"/>
<dbReference type="InterPro" id="IPR036390">
    <property type="entry name" value="WH_DNA-bd_sf"/>
</dbReference>
<evidence type="ECO:0000259" key="1">
    <source>
        <dbReference type="Pfam" id="PF01978"/>
    </source>
</evidence>
<sequence length="246" mass="28941">MTELGISKTQAILYLASLKHGILSVLELSKITKINRQQIYEEAEKLVDLGIYEITRRQRRKYIAANPAKLVKVGKKKIEETEEILTKLSTILPQFEALSTPKKNKVIVKYFEGLPKIREAYEEELETSKNTEVLSFAGSIDDVFEFFPESYWDKWNKKFIKQNSKSRMLVHNSDTARETAEYDKQYKRETRWLHNFPLKVNIDVFNNTVLVASFYDEIAIWIESHMLAQSYRIMFNTLWELAKPFK</sequence>
<comment type="caution">
    <text evidence="2">The sequence shown here is derived from an EMBL/GenBank/DDBJ whole genome shotgun (WGS) entry which is preliminary data.</text>
</comment>
<dbReference type="InterPro" id="IPR002831">
    <property type="entry name" value="Tscrpt_reg_TrmB_N"/>
</dbReference>
<dbReference type="InterPro" id="IPR036388">
    <property type="entry name" value="WH-like_DNA-bd_sf"/>
</dbReference>
<dbReference type="Pfam" id="PF01978">
    <property type="entry name" value="TrmB"/>
    <property type="match status" value="1"/>
</dbReference>
<dbReference type="InterPro" id="IPR051797">
    <property type="entry name" value="TrmB-like"/>
</dbReference>
<dbReference type="SUPFAM" id="SSF46785">
    <property type="entry name" value="Winged helix' DNA-binding domain"/>
    <property type="match status" value="1"/>
</dbReference>
<reference evidence="2 3" key="1">
    <citation type="journal article" date="2016" name="Nat. Commun.">
        <title>Thousands of microbial genomes shed light on interconnected biogeochemical processes in an aquifer system.</title>
        <authorList>
            <person name="Anantharaman K."/>
            <person name="Brown C.T."/>
            <person name="Hug L.A."/>
            <person name="Sharon I."/>
            <person name="Castelle C.J."/>
            <person name="Probst A.J."/>
            <person name="Thomas B.C."/>
            <person name="Singh A."/>
            <person name="Wilkins M.J."/>
            <person name="Karaoz U."/>
            <person name="Brodie E.L."/>
            <person name="Williams K.H."/>
            <person name="Hubbard S.S."/>
            <person name="Banfield J.F."/>
        </authorList>
    </citation>
    <scope>NUCLEOTIDE SEQUENCE [LARGE SCALE GENOMIC DNA]</scope>
</reference>
<feature type="domain" description="Transcription regulator TrmB N-terminal" evidence="1">
    <location>
        <begin position="2"/>
        <end position="67"/>
    </location>
</feature>
<name>A0A1G2BWW0_9BACT</name>